<dbReference type="PANTHER" id="PTHR30363">
    <property type="entry name" value="HTH-TYPE TRANSCRIPTIONAL REGULATOR SRLR-RELATED"/>
    <property type="match status" value="1"/>
</dbReference>
<keyword evidence="2" id="KW-0805">Transcription regulation</keyword>
<dbReference type="RefSeq" id="WP_052275043.1">
    <property type="nucleotide sequence ID" value="NZ_CP014327.1"/>
</dbReference>
<dbReference type="InterPro" id="IPR037171">
    <property type="entry name" value="NagB/RpiA_transferase-like"/>
</dbReference>
<accession>A0A126V5W5</accession>
<gene>
    <name evidence="6" type="ORF">RC74_19205</name>
</gene>
<dbReference type="EMBL" id="CP014327">
    <property type="protein sequence ID" value="AML53099.1"/>
    <property type="molecule type" value="Genomic_DNA"/>
</dbReference>
<dbReference type="PANTHER" id="PTHR30363:SF4">
    <property type="entry name" value="GLYCEROL-3-PHOSPHATE REGULON REPRESSOR"/>
    <property type="match status" value="1"/>
</dbReference>
<evidence type="ECO:0000259" key="5">
    <source>
        <dbReference type="PROSITE" id="PS51000"/>
    </source>
</evidence>
<dbReference type="Proteomes" id="UP000070371">
    <property type="component" value="Chromosome"/>
</dbReference>
<organism evidence="6 7">
    <name type="scientific">Falsihalocynthiibacter arcticus</name>
    <dbReference type="NCBI Taxonomy" id="1579316"/>
    <lineage>
        <taxon>Bacteria</taxon>
        <taxon>Pseudomonadati</taxon>
        <taxon>Pseudomonadota</taxon>
        <taxon>Alphaproteobacteria</taxon>
        <taxon>Rhodobacterales</taxon>
        <taxon>Roseobacteraceae</taxon>
        <taxon>Falsihalocynthiibacter</taxon>
    </lineage>
</organism>
<evidence type="ECO:0000313" key="6">
    <source>
        <dbReference type="EMBL" id="AML53099.1"/>
    </source>
</evidence>
<dbReference type="Pfam" id="PF08220">
    <property type="entry name" value="HTH_DeoR"/>
    <property type="match status" value="1"/>
</dbReference>
<dbReference type="PROSITE" id="PS00894">
    <property type="entry name" value="HTH_DEOR_1"/>
    <property type="match status" value="1"/>
</dbReference>
<evidence type="ECO:0000256" key="3">
    <source>
        <dbReference type="ARBA" id="ARBA00023125"/>
    </source>
</evidence>
<dbReference type="InterPro" id="IPR036388">
    <property type="entry name" value="WH-like_DNA-bd_sf"/>
</dbReference>
<dbReference type="GO" id="GO:0003700">
    <property type="term" value="F:DNA-binding transcription factor activity"/>
    <property type="evidence" value="ECO:0007669"/>
    <property type="project" value="InterPro"/>
</dbReference>
<proteinExistence type="predicted"/>
<dbReference type="PROSITE" id="PS51000">
    <property type="entry name" value="HTH_DEOR_2"/>
    <property type="match status" value="1"/>
</dbReference>
<dbReference type="GO" id="GO:0003677">
    <property type="term" value="F:DNA binding"/>
    <property type="evidence" value="ECO:0007669"/>
    <property type="project" value="UniProtKB-KW"/>
</dbReference>
<keyword evidence="4" id="KW-0804">Transcription</keyword>
<dbReference type="InterPro" id="IPR014036">
    <property type="entry name" value="DeoR-like_C"/>
</dbReference>
<keyword evidence="1" id="KW-0678">Repressor</keyword>
<dbReference type="STRING" id="1579316.RC74_19205"/>
<dbReference type="AlphaFoldDB" id="A0A126V5W5"/>
<keyword evidence="3" id="KW-0238">DNA-binding</keyword>
<dbReference type="PRINTS" id="PR00037">
    <property type="entry name" value="HTHLACR"/>
</dbReference>
<dbReference type="KEGG" id="hat:RC74_19205"/>
<dbReference type="OrthoDB" id="9814815at2"/>
<dbReference type="SUPFAM" id="SSF46785">
    <property type="entry name" value="Winged helix' DNA-binding domain"/>
    <property type="match status" value="1"/>
</dbReference>
<dbReference type="SMART" id="SM01134">
    <property type="entry name" value="DeoRC"/>
    <property type="match status" value="1"/>
</dbReference>
<reference evidence="6 7" key="1">
    <citation type="submission" date="2016-02" db="EMBL/GenBank/DDBJ databases">
        <title>Complete genome sequence of Halocynthiibacter arcticus PAMC 20958t from arctic marine sediment.</title>
        <authorList>
            <person name="Lee Y.M."/>
            <person name="Baek K."/>
            <person name="Lee H.K."/>
            <person name="Shin S.C."/>
        </authorList>
    </citation>
    <scope>NUCLEOTIDE SEQUENCE [LARGE SCALE GENOMIC DNA]</scope>
    <source>
        <strain evidence="6">PAMC 20958</strain>
    </source>
</reference>
<dbReference type="InterPro" id="IPR036390">
    <property type="entry name" value="WH_DNA-bd_sf"/>
</dbReference>
<evidence type="ECO:0000256" key="1">
    <source>
        <dbReference type="ARBA" id="ARBA00022491"/>
    </source>
</evidence>
<dbReference type="Pfam" id="PF00455">
    <property type="entry name" value="DeoRC"/>
    <property type="match status" value="1"/>
</dbReference>
<dbReference type="InterPro" id="IPR001034">
    <property type="entry name" value="DeoR_HTH"/>
</dbReference>
<dbReference type="InterPro" id="IPR018356">
    <property type="entry name" value="Tscrpt_reg_HTH_DeoR_CS"/>
</dbReference>
<evidence type="ECO:0000256" key="4">
    <source>
        <dbReference type="ARBA" id="ARBA00023163"/>
    </source>
</evidence>
<dbReference type="InterPro" id="IPR050313">
    <property type="entry name" value="Carb_Metab_HTH_regulators"/>
</dbReference>
<dbReference type="SMART" id="SM00420">
    <property type="entry name" value="HTH_DEOR"/>
    <property type="match status" value="1"/>
</dbReference>
<feature type="domain" description="HTH deoR-type" evidence="5">
    <location>
        <begin position="3"/>
        <end position="58"/>
    </location>
</feature>
<keyword evidence="7" id="KW-1185">Reference proteome</keyword>
<sequence>MVRSHRQEQILALLGARGKAAISYLADEFEVSDETIRRDLKALSEAGSVEKFHGGVRLPLPRAEASFDRRLSENSAAKAAIATRAAQHIREGATLLLDNSTTACFFAEELTRREPMTILTISLEIVQILNAGGGQHRVILPGGEVRCSDRTVTGAGTISYLSSFSPSYFIMSVVAGTAGGCQDFDLFEVEFKRAMIACADETILMMDSSKFGKSGLIHVCDWSDVDVLVTDGAPTDIADQFEHGHQLLLTAKVGGGA</sequence>
<dbReference type="Gene3D" id="1.10.10.10">
    <property type="entry name" value="Winged helix-like DNA-binding domain superfamily/Winged helix DNA-binding domain"/>
    <property type="match status" value="1"/>
</dbReference>
<evidence type="ECO:0000313" key="7">
    <source>
        <dbReference type="Proteomes" id="UP000070371"/>
    </source>
</evidence>
<evidence type="ECO:0000256" key="2">
    <source>
        <dbReference type="ARBA" id="ARBA00023015"/>
    </source>
</evidence>
<name>A0A126V5W5_9RHOB</name>
<protein>
    <recommendedName>
        <fullName evidence="5">HTH deoR-type domain-containing protein</fullName>
    </recommendedName>
</protein>
<dbReference type="SUPFAM" id="SSF100950">
    <property type="entry name" value="NagB/RpiA/CoA transferase-like"/>
    <property type="match status" value="1"/>
</dbReference>